<keyword evidence="1" id="KW-0812">Transmembrane</keyword>
<dbReference type="GO" id="GO:0004601">
    <property type="term" value="F:peroxidase activity"/>
    <property type="evidence" value="ECO:0007669"/>
    <property type="project" value="UniProtKB-KW"/>
</dbReference>
<dbReference type="Proteomes" id="UP000319383">
    <property type="component" value="Chromosome"/>
</dbReference>
<evidence type="ECO:0000259" key="2">
    <source>
        <dbReference type="Pfam" id="PF00578"/>
    </source>
</evidence>
<dbReference type="InterPro" id="IPR036249">
    <property type="entry name" value="Thioredoxin-like_sf"/>
</dbReference>
<protein>
    <submittedName>
        <fullName evidence="3">Peroxiredoxin</fullName>
        <ecNumber evidence="3">1.11.1.15</ecNumber>
    </submittedName>
</protein>
<keyword evidence="1" id="KW-1133">Transmembrane helix</keyword>
<dbReference type="EC" id="1.11.1.15" evidence="3"/>
<dbReference type="AlphaFoldDB" id="A0A517ZXM7"/>
<dbReference type="KEGG" id="sdyn:Mal52_57480"/>
<dbReference type="Gene3D" id="3.40.30.10">
    <property type="entry name" value="Glutaredoxin"/>
    <property type="match status" value="1"/>
</dbReference>
<dbReference type="Pfam" id="PF00578">
    <property type="entry name" value="AhpC-TSA"/>
    <property type="match status" value="1"/>
</dbReference>
<organism evidence="3 4">
    <name type="scientific">Symmachiella dynata</name>
    <dbReference type="NCBI Taxonomy" id="2527995"/>
    <lineage>
        <taxon>Bacteria</taxon>
        <taxon>Pseudomonadati</taxon>
        <taxon>Planctomycetota</taxon>
        <taxon>Planctomycetia</taxon>
        <taxon>Planctomycetales</taxon>
        <taxon>Planctomycetaceae</taxon>
        <taxon>Symmachiella</taxon>
    </lineage>
</organism>
<dbReference type="EMBL" id="CP036276">
    <property type="protein sequence ID" value="QDU47220.1"/>
    <property type="molecule type" value="Genomic_DNA"/>
</dbReference>
<keyword evidence="3" id="KW-0560">Oxidoreductase</keyword>
<accession>A0A517ZXM7</accession>
<evidence type="ECO:0000313" key="3">
    <source>
        <dbReference type="EMBL" id="QDU47220.1"/>
    </source>
</evidence>
<feature type="transmembrane region" description="Helical" evidence="1">
    <location>
        <begin position="39"/>
        <end position="56"/>
    </location>
</feature>
<dbReference type="SUPFAM" id="SSF52833">
    <property type="entry name" value="Thioredoxin-like"/>
    <property type="match status" value="1"/>
</dbReference>
<evidence type="ECO:0000256" key="1">
    <source>
        <dbReference type="SAM" id="Phobius"/>
    </source>
</evidence>
<reference evidence="3 4" key="1">
    <citation type="submission" date="2019-02" db="EMBL/GenBank/DDBJ databases">
        <title>Deep-cultivation of Planctomycetes and their phenomic and genomic characterization uncovers novel biology.</title>
        <authorList>
            <person name="Wiegand S."/>
            <person name="Jogler M."/>
            <person name="Boedeker C."/>
            <person name="Pinto D."/>
            <person name="Vollmers J."/>
            <person name="Rivas-Marin E."/>
            <person name="Kohn T."/>
            <person name="Peeters S.H."/>
            <person name="Heuer A."/>
            <person name="Rast P."/>
            <person name="Oberbeckmann S."/>
            <person name="Bunk B."/>
            <person name="Jeske O."/>
            <person name="Meyerdierks A."/>
            <person name="Storesund J.E."/>
            <person name="Kallscheuer N."/>
            <person name="Luecker S."/>
            <person name="Lage O.M."/>
            <person name="Pohl T."/>
            <person name="Merkel B.J."/>
            <person name="Hornburger P."/>
            <person name="Mueller R.-W."/>
            <person name="Bruemmer F."/>
            <person name="Labrenz M."/>
            <person name="Spormann A.M."/>
            <person name="Op den Camp H."/>
            <person name="Overmann J."/>
            <person name="Amann R."/>
            <person name="Jetten M.S.M."/>
            <person name="Mascher T."/>
            <person name="Medema M.H."/>
            <person name="Devos D.P."/>
            <person name="Kaster A.-K."/>
            <person name="Ovreas L."/>
            <person name="Rohde M."/>
            <person name="Galperin M.Y."/>
            <person name="Jogler C."/>
        </authorList>
    </citation>
    <scope>NUCLEOTIDE SEQUENCE [LARGE SCALE GENOMIC DNA]</scope>
    <source>
        <strain evidence="3 4">Mal52</strain>
    </source>
</reference>
<sequence>MMCFFTPPKLRFLLQSAMTESHDQLIEESRPPRSGLPKIVWVIPAAAVLIVSAIVIRSTYGPLWQKDGSGGFQPRPAPEIVLLDQSKERHRTARYLGRRSLIVLFFDGQKRPEDVRQLAMLRDAYPQIRDANAEIVAVSGAPSETMAQWGGGSIPFPILADVDYAVHKQWGVTVPETGPFMPVMFLVDIRGVIRDSQEFDPPDSPLDLPQLLDQLARLQ</sequence>
<keyword evidence="4" id="KW-1185">Reference proteome</keyword>
<name>A0A517ZXM7_9PLAN</name>
<proteinExistence type="predicted"/>
<evidence type="ECO:0000313" key="4">
    <source>
        <dbReference type="Proteomes" id="UP000319383"/>
    </source>
</evidence>
<keyword evidence="3" id="KW-0575">Peroxidase</keyword>
<dbReference type="InterPro" id="IPR000866">
    <property type="entry name" value="AhpC/TSA"/>
</dbReference>
<gene>
    <name evidence="3" type="ORF">Mal52_57480</name>
</gene>
<keyword evidence="1" id="KW-0472">Membrane</keyword>
<feature type="domain" description="Alkyl hydroperoxide reductase subunit C/ Thiol specific antioxidant" evidence="2">
    <location>
        <begin position="76"/>
        <end position="195"/>
    </location>
</feature>